<dbReference type="EMBL" id="RJNO01000019">
    <property type="protein sequence ID" value="RSI74746.1"/>
    <property type="molecule type" value="Genomic_DNA"/>
</dbReference>
<feature type="transmembrane region" description="Helical" evidence="1">
    <location>
        <begin position="76"/>
        <end position="95"/>
    </location>
</feature>
<organism evidence="2 7">
    <name type="scientific">Streptococcus oralis</name>
    <dbReference type="NCBI Taxonomy" id="1303"/>
    <lineage>
        <taxon>Bacteria</taxon>
        <taxon>Bacillati</taxon>
        <taxon>Bacillota</taxon>
        <taxon>Bacilli</taxon>
        <taxon>Lactobacillales</taxon>
        <taxon>Streptococcaceae</taxon>
        <taxon>Streptococcus</taxon>
    </lineage>
</organism>
<dbReference type="EMBL" id="JAKUVW010000005">
    <property type="protein sequence ID" value="MCY7060886.1"/>
    <property type="molecule type" value="Genomic_DNA"/>
</dbReference>
<keyword evidence="1" id="KW-0812">Transmembrane</keyword>
<feature type="transmembrane region" description="Helical" evidence="1">
    <location>
        <begin position="48"/>
        <end position="70"/>
    </location>
</feature>
<dbReference type="EMBL" id="JPGB01000001">
    <property type="protein sequence ID" value="KEQ51209.1"/>
    <property type="molecule type" value="Genomic_DNA"/>
</dbReference>
<comment type="caution">
    <text evidence="2">The sequence shown here is derived from an EMBL/GenBank/DDBJ whole genome shotgun (WGS) entry which is preliminary data.</text>
</comment>
<evidence type="ECO:0000313" key="4">
    <source>
        <dbReference type="EMBL" id="RSI65737.1"/>
    </source>
</evidence>
<accession>A0A0N5EBE1</accession>
<evidence type="ECO:0000313" key="7">
    <source>
        <dbReference type="Proteomes" id="UP000028098"/>
    </source>
</evidence>
<evidence type="ECO:0000313" key="11">
    <source>
        <dbReference type="Proteomes" id="UP001207177"/>
    </source>
</evidence>
<name>A0A081R7N6_STROR</name>
<accession>D4FQN6</accession>
<evidence type="ECO:0000313" key="5">
    <source>
        <dbReference type="EMBL" id="RSI74746.1"/>
    </source>
</evidence>
<evidence type="ECO:0000313" key="6">
    <source>
        <dbReference type="EMBL" id="RXX20798.1"/>
    </source>
</evidence>
<reference evidence="6 10" key="2">
    <citation type="submission" date="2018-05" db="EMBL/GenBank/DDBJ databases">
        <title>Streptococcus from otitis media.</title>
        <authorList>
            <person name="Wayes A.M."/>
            <person name="Jakubovics N.S."/>
        </authorList>
    </citation>
    <scope>NUCLEOTIDE SEQUENCE [LARGE SCALE GENOMIC DNA]</scope>
    <source>
        <strain evidence="6 10">NU39</strain>
    </source>
</reference>
<dbReference type="Proteomes" id="UP000281197">
    <property type="component" value="Unassembled WGS sequence"/>
</dbReference>
<keyword evidence="1" id="KW-0472">Membrane</keyword>
<evidence type="ECO:0000313" key="10">
    <source>
        <dbReference type="Proteomes" id="UP000289921"/>
    </source>
</evidence>
<dbReference type="AlphaFoldDB" id="A0A081R7N6"/>
<feature type="transmembrane region" description="Helical" evidence="1">
    <location>
        <begin position="174"/>
        <end position="193"/>
    </location>
</feature>
<proteinExistence type="predicted"/>
<evidence type="ECO:0000313" key="2">
    <source>
        <dbReference type="EMBL" id="KEQ51209.1"/>
    </source>
</evidence>
<keyword evidence="1" id="KW-1133">Transmembrane helix</keyword>
<reference evidence="2 7" key="1">
    <citation type="submission" date="2014-05" db="EMBL/GenBank/DDBJ databases">
        <authorList>
            <person name="Daugherty S.C."/>
            <person name="Tallon L.J."/>
            <person name="Sadzewicz L."/>
            <person name="Kilian M."/>
            <person name="Tettelin H."/>
        </authorList>
    </citation>
    <scope>NUCLEOTIDE SEQUENCE [LARGE SCALE GENOMIC DNA]</scope>
    <source>
        <strain evidence="2 7">SK143</strain>
    </source>
</reference>
<sequence length="223" mass="25282">MRKIIFIGQSGDKAVYYNTRTKEALVADKSALLNTEGARRSNRGIAPLIAIFSLLGLLGGFVAIPIFSGLRYNSGMVPIFILCLSFILFGFIWMMEVALYKGVKRVQGATKKEFKEAVYSNLFWENFSEKKATFAKMLAFMIVMLLVFMTTIVIFAAAIPGTIDSFNKQEAFDIQIFFSPLAGLFPALLYLFLFQNNPIRWFLAVRKYEQGKVIFNEEIEKRG</sequence>
<dbReference type="Proteomes" id="UP000028098">
    <property type="component" value="Unassembled WGS sequence"/>
</dbReference>
<dbReference type="Proteomes" id="UP000267593">
    <property type="component" value="Unassembled WGS sequence"/>
</dbReference>
<dbReference type="EMBL" id="RJNJ01000009">
    <property type="protein sequence ID" value="RSI65737.1"/>
    <property type="molecule type" value="Genomic_DNA"/>
</dbReference>
<evidence type="ECO:0000313" key="9">
    <source>
        <dbReference type="Proteomes" id="UP000281197"/>
    </source>
</evidence>
<dbReference type="GeneID" id="49598908"/>
<accession>A0A081R7N6</accession>
<dbReference type="PATRIC" id="fig|1303.44.peg.48"/>
<reference evidence="3" key="5">
    <citation type="submission" date="2022-02" db="EMBL/GenBank/DDBJ databases">
        <authorList>
            <person name="Christensen J.J.E."/>
            <person name="Jensen C.S."/>
            <person name="Nielsen X.C."/>
            <person name="Dargis R."/>
        </authorList>
    </citation>
    <scope>NUCLEOTIDE SEQUENCE</scope>
    <source>
        <strain evidence="3">K16259064</strain>
    </source>
</reference>
<protein>
    <submittedName>
        <fullName evidence="2">Uncharacterized protein</fullName>
    </submittedName>
</protein>
<dbReference type="EMBL" id="QEWK01000005">
    <property type="protein sequence ID" value="RXX20798.1"/>
    <property type="molecule type" value="Genomic_DNA"/>
</dbReference>
<evidence type="ECO:0000313" key="3">
    <source>
        <dbReference type="EMBL" id="MCY7060886.1"/>
    </source>
</evidence>
<gene>
    <name evidence="5" type="ORF">D8858_07595</name>
    <name evidence="4" type="ORF">D8863_08065</name>
    <name evidence="6" type="ORF">DF217_08725</name>
    <name evidence="3" type="ORF">MK395_08755</name>
    <name evidence="2" type="ORF">SK143_0051</name>
</gene>
<feature type="transmembrane region" description="Helical" evidence="1">
    <location>
        <begin position="138"/>
        <end position="159"/>
    </location>
</feature>
<evidence type="ECO:0000313" key="8">
    <source>
        <dbReference type="Proteomes" id="UP000267593"/>
    </source>
</evidence>
<dbReference type="Proteomes" id="UP001207177">
    <property type="component" value="Unassembled WGS sequence"/>
</dbReference>
<evidence type="ECO:0000256" key="1">
    <source>
        <dbReference type="SAM" id="Phobius"/>
    </source>
</evidence>
<reference evidence="8 9" key="3">
    <citation type="submission" date="2018-11" db="EMBL/GenBank/DDBJ databases">
        <title>Species Designations Belie Phenotypic and Genotypic Heterogeneity in Oral Streptococci.</title>
        <authorList>
            <person name="Velsko I."/>
        </authorList>
    </citation>
    <scope>NUCLEOTIDE SEQUENCE [LARGE SCALE GENOMIC DNA]</scope>
    <source>
        <strain evidence="5 9">BCC19</strain>
        <strain evidence="4 8">BCC63</strain>
    </source>
</reference>
<reference evidence="3 11" key="4">
    <citation type="journal article" date="2022" name="Med Res Arch">
        <title>Genomic identification of streptococcal strains and relation to clinical characteristics. A substudy to The Partial Oral Treatment of Endocarditis (POET) Trial.</title>
        <authorList>
            <person name="Christensen J."/>
            <person name="Jensen C."/>
            <person name="Dargis R."/>
            <person name="Nielsen X."/>
            <person name="Pries- Heje M."/>
            <person name="Wiingaard C."/>
            <person name="Ihlemann N."/>
            <person name="Gill S."/>
            <person name="Bruun N."/>
            <person name="Elming H."/>
            <person name="Povlsen J."/>
            <person name="Madsen T."/>
            <person name="Jensen K."/>
            <person name="Fuursted K."/>
            <person name="Ostergaard L."/>
            <person name="Christiansen U."/>
            <person name="Rosenvinge F."/>
            <person name="Helweg-Larsen J."/>
            <person name="Fosbol E."/>
            <person name="Kober L."/>
            <person name="Torp-Pedersen C."/>
            <person name="Tonder N."/>
            <person name="Moser C."/>
            <person name="Iversen K."/>
            <person name="Bundgaard H."/>
        </authorList>
    </citation>
    <scope>NUCLEOTIDE SEQUENCE [LARGE SCALE GENOMIC DNA]</scope>
    <source>
        <strain evidence="3 11">K16259064</strain>
    </source>
</reference>
<dbReference type="Proteomes" id="UP000289921">
    <property type="component" value="Unassembled WGS sequence"/>
</dbReference>
<dbReference type="RefSeq" id="WP_001226099.1">
    <property type="nucleotide sequence ID" value="NZ_CP066021.1"/>
</dbReference>